<dbReference type="RefSeq" id="WP_344706039.1">
    <property type="nucleotide sequence ID" value="NZ_BAABBQ010000001.1"/>
</dbReference>
<keyword evidence="9" id="KW-1185">Reference proteome</keyword>
<reference evidence="9" key="1">
    <citation type="journal article" date="2019" name="Int. J. Syst. Evol. Microbiol.">
        <title>The Global Catalogue of Microorganisms (GCM) 10K type strain sequencing project: providing services to taxonomists for standard genome sequencing and annotation.</title>
        <authorList>
            <consortium name="The Broad Institute Genomics Platform"/>
            <consortium name="The Broad Institute Genome Sequencing Center for Infectious Disease"/>
            <person name="Wu L."/>
            <person name="Ma J."/>
        </authorList>
    </citation>
    <scope>NUCLEOTIDE SEQUENCE [LARGE SCALE GENOMIC DNA]</scope>
    <source>
        <strain evidence="9">JCM 17563</strain>
    </source>
</reference>
<dbReference type="InterPro" id="IPR003507">
    <property type="entry name" value="S66_fam"/>
</dbReference>
<evidence type="ECO:0000256" key="4">
    <source>
        <dbReference type="ARBA" id="ARBA00022801"/>
    </source>
</evidence>
<dbReference type="SUPFAM" id="SSF141986">
    <property type="entry name" value="LD-carboxypeptidase A C-terminal domain-like"/>
    <property type="match status" value="1"/>
</dbReference>
<dbReference type="Gene3D" id="3.40.50.10740">
    <property type="entry name" value="Class I glutamine amidotransferase-like"/>
    <property type="match status" value="1"/>
</dbReference>
<evidence type="ECO:0000313" key="9">
    <source>
        <dbReference type="Proteomes" id="UP001500235"/>
    </source>
</evidence>
<keyword evidence="5" id="KW-0720">Serine protease</keyword>
<keyword evidence="3" id="KW-0645">Protease</keyword>
<dbReference type="Pfam" id="PF02016">
    <property type="entry name" value="Peptidase_S66"/>
    <property type="match status" value="1"/>
</dbReference>
<dbReference type="CDD" id="cd07025">
    <property type="entry name" value="Peptidase_S66"/>
    <property type="match status" value="1"/>
</dbReference>
<dbReference type="InterPro" id="IPR027478">
    <property type="entry name" value="LdcA_N"/>
</dbReference>
<protein>
    <recommendedName>
        <fullName evidence="10">LD-carboxypeptidase</fullName>
    </recommendedName>
</protein>
<dbReference type="Pfam" id="PF17676">
    <property type="entry name" value="Peptidase_S66C"/>
    <property type="match status" value="1"/>
</dbReference>
<dbReference type="InterPro" id="IPR040449">
    <property type="entry name" value="Peptidase_S66_N"/>
</dbReference>
<evidence type="ECO:0000259" key="6">
    <source>
        <dbReference type="Pfam" id="PF02016"/>
    </source>
</evidence>
<evidence type="ECO:0008006" key="10">
    <source>
        <dbReference type="Google" id="ProtNLM"/>
    </source>
</evidence>
<comment type="similarity">
    <text evidence="1">Belongs to the peptidase S66 family.</text>
</comment>
<accession>A0ABP7SIB3</accession>
<dbReference type="SUPFAM" id="SSF52317">
    <property type="entry name" value="Class I glutamine amidotransferase-like"/>
    <property type="match status" value="1"/>
</dbReference>
<keyword evidence="4" id="KW-0378">Hydrolase</keyword>
<dbReference type="Gene3D" id="3.50.30.60">
    <property type="entry name" value="LD-carboxypeptidase A C-terminal domain-like"/>
    <property type="match status" value="1"/>
</dbReference>
<dbReference type="Proteomes" id="UP001500235">
    <property type="component" value="Unassembled WGS sequence"/>
</dbReference>
<feature type="domain" description="LD-carboxypeptidase N-terminal" evidence="6">
    <location>
        <begin position="3"/>
        <end position="119"/>
    </location>
</feature>
<evidence type="ECO:0000313" key="8">
    <source>
        <dbReference type="EMBL" id="GAA4012137.1"/>
    </source>
</evidence>
<organism evidence="8 9">
    <name type="scientific">Sphingomonas swuensis</name>
    <dbReference type="NCBI Taxonomy" id="977800"/>
    <lineage>
        <taxon>Bacteria</taxon>
        <taxon>Pseudomonadati</taxon>
        <taxon>Pseudomonadota</taxon>
        <taxon>Alphaproteobacteria</taxon>
        <taxon>Sphingomonadales</taxon>
        <taxon>Sphingomonadaceae</taxon>
        <taxon>Sphingomonas</taxon>
    </lineage>
</organism>
<dbReference type="InterPro" id="IPR029062">
    <property type="entry name" value="Class_I_gatase-like"/>
</dbReference>
<dbReference type="PANTHER" id="PTHR30237">
    <property type="entry name" value="MURAMOYLTETRAPEPTIDE CARBOXYPEPTIDASE"/>
    <property type="match status" value="1"/>
</dbReference>
<evidence type="ECO:0000256" key="5">
    <source>
        <dbReference type="ARBA" id="ARBA00022825"/>
    </source>
</evidence>
<keyword evidence="2" id="KW-0121">Carboxypeptidase</keyword>
<name>A0ABP7SIB3_9SPHN</name>
<evidence type="ECO:0000256" key="3">
    <source>
        <dbReference type="ARBA" id="ARBA00022670"/>
    </source>
</evidence>
<proteinExistence type="inferred from homology"/>
<dbReference type="InterPro" id="IPR040921">
    <property type="entry name" value="Peptidase_S66C"/>
</dbReference>
<dbReference type="EMBL" id="BAABBQ010000001">
    <property type="protein sequence ID" value="GAA4012137.1"/>
    <property type="molecule type" value="Genomic_DNA"/>
</dbReference>
<feature type="domain" description="LD-carboxypeptidase C-terminal" evidence="7">
    <location>
        <begin position="161"/>
        <end position="265"/>
    </location>
</feature>
<dbReference type="InterPro" id="IPR027461">
    <property type="entry name" value="Carboxypeptidase_A_C_sf"/>
</dbReference>
<evidence type="ECO:0000256" key="1">
    <source>
        <dbReference type="ARBA" id="ARBA00010233"/>
    </source>
</evidence>
<gene>
    <name evidence="8" type="ORF">GCM10022280_07410</name>
</gene>
<sequence length="273" mass="29317">MRIAVVAPSCPLKQEAAERVRSLAAGGGVELVVHPQSFLEAGHFAGSDEDRLDALREVMADPAIDAVWFARGGYGSNRIAEAVARDLPAAALSKTFLGYSDGGFLLAALHRAGARVAHGPMVQDVLRTGGETAVLRALDWLATRDPAAVEPGIKDSAFAFNLVVLSSLMGTPLEPDFSGSELLIEEVDEELYRIDRFLFHVTSQPGFARVERLRLGRCHLRANDRPFGAELEAVAQHWCARAGVSYGGRADIGHDAENRIVPFPARNACPPPS</sequence>
<dbReference type="PANTHER" id="PTHR30237:SF2">
    <property type="entry name" value="MUREIN TETRAPEPTIDE CARBOXYPEPTIDASE"/>
    <property type="match status" value="1"/>
</dbReference>
<evidence type="ECO:0000259" key="7">
    <source>
        <dbReference type="Pfam" id="PF17676"/>
    </source>
</evidence>
<comment type="caution">
    <text evidence="8">The sequence shown here is derived from an EMBL/GenBank/DDBJ whole genome shotgun (WGS) entry which is preliminary data.</text>
</comment>
<evidence type="ECO:0000256" key="2">
    <source>
        <dbReference type="ARBA" id="ARBA00022645"/>
    </source>
</evidence>